<dbReference type="AlphaFoldDB" id="A0A5E4QLM7"/>
<name>A0A5E4QLM7_9NEOP</name>
<reference evidence="1 2" key="1">
    <citation type="submission" date="2017-07" db="EMBL/GenBank/DDBJ databases">
        <authorList>
            <person name="Talla V."/>
            <person name="Backstrom N."/>
        </authorList>
    </citation>
    <scope>NUCLEOTIDE SEQUENCE [LARGE SCALE GENOMIC DNA]</scope>
</reference>
<dbReference type="EMBL" id="FZQP02003445">
    <property type="protein sequence ID" value="VVC98213.1"/>
    <property type="molecule type" value="Genomic_DNA"/>
</dbReference>
<organism evidence="1 2">
    <name type="scientific">Leptidea sinapis</name>
    <dbReference type="NCBI Taxonomy" id="189913"/>
    <lineage>
        <taxon>Eukaryota</taxon>
        <taxon>Metazoa</taxon>
        <taxon>Ecdysozoa</taxon>
        <taxon>Arthropoda</taxon>
        <taxon>Hexapoda</taxon>
        <taxon>Insecta</taxon>
        <taxon>Pterygota</taxon>
        <taxon>Neoptera</taxon>
        <taxon>Endopterygota</taxon>
        <taxon>Lepidoptera</taxon>
        <taxon>Glossata</taxon>
        <taxon>Ditrysia</taxon>
        <taxon>Papilionoidea</taxon>
        <taxon>Pieridae</taxon>
        <taxon>Dismorphiinae</taxon>
        <taxon>Leptidea</taxon>
    </lineage>
</organism>
<accession>A0A5E4QLM7</accession>
<evidence type="ECO:0000313" key="1">
    <source>
        <dbReference type="EMBL" id="VVC98213.1"/>
    </source>
</evidence>
<proteinExistence type="predicted"/>
<gene>
    <name evidence="1" type="ORF">LSINAPIS_LOCUS9330</name>
</gene>
<evidence type="ECO:0000313" key="2">
    <source>
        <dbReference type="Proteomes" id="UP000324832"/>
    </source>
</evidence>
<dbReference type="Proteomes" id="UP000324832">
    <property type="component" value="Unassembled WGS sequence"/>
</dbReference>
<protein>
    <submittedName>
        <fullName evidence="1">Uncharacterized protein</fullName>
    </submittedName>
</protein>
<sequence length="304" mass="31846">MSARWLETIFISDVVYSVFDTIWGNKFVETLSSDSLEVVDCLQTTVFLSKDSVLSLIEVVVAVGEDICFLTDDAEVVIVLVGLVLVGDNLGYNWSYWGWRWWHVWLVDGLEGGVDVDWGKSGYWSGGGNWSSGCNWGSCGLWSGVSHWGKSDLLGYVSASWLEAIFVSGVVYSVFDAIGGNKFVETSGSDSLEVVDLLQATVFLSKDSILSLIEIGAKVDTGAAGVTGADVVTGTNVVTGEALVAGAKVATGAALVTGSNVVTGAKVDDETKEVTGTGVVTGTAVVTGAKVVGMGANVEGQENQ</sequence>
<keyword evidence="2" id="KW-1185">Reference proteome</keyword>